<dbReference type="SUPFAM" id="SSF63829">
    <property type="entry name" value="Calcium-dependent phosphotriesterase"/>
    <property type="match status" value="1"/>
</dbReference>
<evidence type="ECO:0000256" key="1">
    <source>
        <dbReference type="ARBA" id="ARBA00022729"/>
    </source>
</evidence>
<dbReference type="InterPro" id="IPR019546">
    <property type="entry name" value="TAT_signal_bac_arc"/>
</dbReference>
<reference evidence="3 4" key="1">
    <citation type="submission" date="2019-07" db="EMBL/GenBank/DDBJ databases">
        <title>Whole genome shotgun sequence of Brevifollis gellanilyticus NBRC 108608.</title>
        <authorList>
            <person name="Hosoyama A."/>
            <person name="Uohara A."/>
            <person name="Ohji S."/>
            <person name="Ichikawa N."/>
        </authorList>
    </citation>
    <scope>NUCLEOTIDE SEQUENCE [LARGE SCALE GENOMIC DNA]</scope>
    <source>
        <strain evidence="3 4">NBRC 108608</strain>
    </source>
</reference>
<sequence>MTPVTSRRRFLQTSAAGVVAGFPFIRAADAPVLGQGEFKYRVVPGWGALDDKTPVKNCHGIVRDREGHLILLTDHTANNVIIYDKAGKMLSKWGTQFPGAHGLSIVKESEREVLFITCLQTHRVVKTTLDGEVLQEWRWPESTGKYAKEADYKPSWTLHLADGSFFVLDGYGKDFITRYDASGKLVSIFGGQEGGITHWGPHGGMSDEDVPGSSNLLIAMSDQQYLLRLSYDGKKLAQIDLPGGNPRQIRKHETNYFVAHLADNWPKDRNSRGFISVLDVNLQVISNVAGTAPSYDDGAKLKPMKHQEDVFMHPHDLIVDNEHSLYVAQFASGNTVPIKLERV</sequence>
<name>A0A512MBA8_9BACT</name>
<proteinExistence type="predicted"/>
<keyword evidence="3" id="KW-0560">Oxidoreductase</keyword>
<dbReference type="GO" id="GO:0004497">
    <property type="term" value="F:monooxygenase activity"/>
    <property type="evidence" value="ECO:0007669"/>
    <property type="project" value="UniProtKB-KW"/>
</dbReference>
<evidence type="ECO:0000256" key="2">
    <source>
        <dbReference type="ARBA" id="ARBA00023180"/>
    </source>
</evidence>
<accession>A0A512MBA8</accession>
<dbReference type="NCBIfam" id="TIGR01409">
    <property type="entry name" value="TAT_signal_seq"/>
    <property type="match status" value="1"/>
</dbReference>
<dbReference type="InterPro" id="IPR006311">
    <property type="entry name" value="TAT_signal"/>
</dbReference>
<comment type="caution">
    <text evidence="3">The sequence shown here is derived from an EMBL/GenBank/DDBJ whole genome shotgun (WGS) entry which is preliminary data.</text>
</comment>
<keyword evidence="1" id="KW-0732">Signal</keyword>
<dbReference type="PANTHER" id="PTHR10680">
    <property type="entry name" value="PEPTIDYL-GLYCINE ALPHA-AMIDATING MONOOXYGENASE"/>
    <property type="match status" value="1"/>
</dbReference>
<keyword evidence="3" id="KW-0503">Monooxygenase</keyword>
<protein>
    <submittedName>
        <fullName evidence="3">Peptidylglycine monooxygenase</fullName>
    </submittedName>
</protein>
<dbReference type="AlphaFoldDB" id="A0A512MBA8"/>
<dbReference type="PROSITE" id="PS51318">
    <property type="entry name" value="TAT"/>
    <property type="match status" value="1"/>
</dbReference>
<organism evidence="3 4">
    <name type="scientific">Brevifollis gellanilyticus</name>
    <dbReference type="NCBI Taxonomy" id="748831"/>
    <lineage>
        <taxon>Bacteria</taxon>
        <taxon>Pseudomonadati</taxon>
        <taxon>Verrucomicrobiota</taxon>
        <taxon>Verrucomicrobiia</taxon>
        <taxon>Verrucomicrobiales</taxon>
        <taxon>Verrucomicrobiaceae</taxon>
    </lineage>
</organism>
<evidence type="ECO:0000313" key="3">
    <source>
        <dbReference type="EMBL" id="GEP44008.1"/>
    </source>
</evidence>
<keyword evidence="4" id="KW-1185">Reference proteome</keyword>
<dbReference type="PANTHER" id="PTHR10680:SF38">
    <property type="entry name" value="BLL1368 PROTEIN"/>
    <property type="match status" value="1"/>
</dbReference>
<dbReference type="Proteomes" id="UP000321577">
    <property type="component" value="Unassembled WGS sequence"/>
</dbReference>
<dbReference type="InterPro" id="IPR011042">
    <property type="entry name" value="6-blade_b-propeller_TolB-like"/>
</dbReference>
<dbReference type="RefSeq" id="WP_146851566.1">
    <property type="nucleotide sequence ID" value="NZ_BKAG01000024.1"/>
</dbReference>
<evidence type="ECO:0000313" key="4">
    <source>
        <dbReference type="Proteomes" id="UP000321577"/>
    </source>
</evidence>
<gene>
    <name evidence="3" type="primary">pam_2</name>
    <name evidence="3" type="ORF">BGE01nite_32990</name>
</gene>
<dbReference type="EMBL" id="BKAG01000024">
    <property type="protein sequence ID" value="GEP44008.1"/>
    <property type="molecule type" value="Genomic_DNA"/>
</dbReference>
<dbReference type="OrthoDB" id="9799230at2"/>
<keyword evidence="2" id="KW-0325">Glycoprotein</keyword>
<dbReference type="Gene3D" id="2.120.10.30">
    <property type="entry name" value="TolB, C-terminal domain"/>
    <property type="match status" value="2"/>
</dbReference>